<comment type="caution">
    <text evidence="1">The sequence shown here is derived from an EMBL/GenBank/DDBJ whole genome shotgun (WGS) entry which is preliminary data.</text>
</comment>
<protein>
    <submittedName>
        <fullName evidence="1">Uncharacterized protein</fullName>
    </submittedName>
</protein>
<organism evidence="1 2">
    <name type="scientific">Arthrobacter sedimenti</name>
    <dbReference type="NCBI Taxonomy" id="2694931"/>
    <lineage>
        <taxon>Bacteria</taxon>
        <taxon>Bacillati</taxon>
        <taxon>Actinomycetota</taxon>
        <taxon>Actinomycetes</taxon>
        <taxon>Micrococcales</taxon>
        <taxon>Micrococcaceae</taxon>
        <taxon>Arthrobacter</taxon>
    </lineage>
</organism>
<evidence type="ECO:0000313" key="2">
    <source>
        <dbReference type="Proteomes" id="UP001595778"/>
    </source>
</evidence>
<accession>A0ABV8WN63</accession>
<proteinExistence type="predicted"/>
<evidence type="ECO:0000313" key="1">
    <source>
        <dbReference type="EMBL" id="MFC4397722.1"/>
    </source>
</evidence>
<name>A0ABV8WN63_9MICC</name>
<dbReference type="EMBL" id="JBHSDQ010000008">
    <property type="protein sequence ID" value="MFC4397722.1"/>
    <property type="molecule type" value="Genomic_DNA"/>
</dbReference>
<reference evidence="2" key="1">
    <citation type="journal article" date="2019" name="Int. J. Syst. Evol. Microbiol.">
        <title>The Global Catalogue of Microorganisms (GCM) 10K type strain sequencing project: providing services to taxonomists for standard genome sequencing and annotation.</title>
        <authorList>
            <consortium name="The Broad Institute Genomics Platform"/>
            <consortium name="The Broad Institute Genome Sequencing Center for Infectious Disease"/>
            <person name="Wu L."/>
            <person name="Ma J."/>
        </authorList>
    </citation>
    <scope>NUCLEOTIDE SEQUENCE [LARGE SCALE GENOMIC DNA]</scope>
    <source>
        <strain evidence="2">PJ61</strain>
    </source>
</reference>
<dbReference type="Proteomes" id="UP001595778">
    <property type="component" value="Unassembled WGS sequence"/>
</dbReference>
<dbReference type="RefSeq" id="WP_376979007.1">
    <property type="nucleotide sequence ID" value="NZ_JBHSDQ010000008.1"/>
</dbReference>
<gene>
    <name evidence="1" type="ORF">ACFO0G_16605</name>
</gene>
<keyword evidence="2" id="KW-1185">Reference proteome</keyword>
<sequence>MKLIAQQFAAQEVRAQEAHSWFYPPGGTAPGRVFHAFDGWALVPAADLLMLRHAIERSGAELPGAELREADAILRSVEQELVRRSAVLPPPGG</sequence>